<organism evidence="1">
    <name type="scientific">marine sediment metagenome</name>
    <dbReference type="NCBI Taxonomy" id="412755"/>
    <lineage>
        <taxon>unclassified sequences</taxon>
        <taxon>metagenomes</taxon>
        <taxon>ecological metagenomes</taxon>
    </lineage>
</organism>
<feature type="non-terminal residue" evidence="1">
    <location>
        <position position="1"/>
    </location>
</feature>
<comment type="caution">
    <text evidence="1">The sequence shown here is derived from an EMBL/GenBank/DDBJ whole genome shotgun (WGS) entry which is preliminary data.</text>
</comment>
<sequence length="301" mass="33142">VNFDDENLTYDHVNSIGGATYSAGVWMDANMDDETVFVTFGATAELDGDGNLTGTVRFNKGWTGGNYGGFTDFAHNADICYETRTYDPIRNADGPESPYEWLYDASGDMYVPTNGSGLPADTEIERATKLVDNHPFWVNDDTPLGSPGADVETATDLDIWEATALLGSRYGMLTTGIFVDSWRLAGEMLGLEFWNDDPDYWWDPDDGRIEDETNSAVAGYDALNEFMRYVFDIDALVVEDADGDTVFDNGDDYVLFSVVDDGLYTKYESWGTTSGGDLDTPFGGEFFDGDTIFLYDGTSVV</sequence>
<accession>X1A9G1</accession>
<proteinExistence type="predicted"/>
<dbReference type="EMBL" id="BART01004125">
    <property type="protein sequence ID" value="GAG66692.1"/>
    <property type="molecule type" value="Genomic_DNA"/>
</dbReference>
<feature type="non-terminal residue" evidence="1">
    <location>
        <position position="301"/>
    </location>
</feature>
<protein>
    <submittedName>
        <fullName evidence="1">Uncharacterized protein</fullName>
    </submittedName>
</protein>
<gene>
    <name evidence="1" type="ORF">S01H4_10653</name>
</gene>
<evidence type="ECO:0000313" key="1">
    <source>
        <dbReference type="EMBL" id="GAG66692.1"/>
    </source>
</evidence>
<dbReference type="AlphaFoldDB" id="X1A9G1"/>
<name>X1A9G1_9ZZZZ</name>
<reference evidence="1" key="1">
    <citation type="journal article" date="2014" name="Front. Microbiol.">
        <title>High frequency of phylogenetically diverse reductive dehalogenase-homologous genes in deep subseafloor sedimentary metagenomes.</title>
        <authorList>
            <person name="Kawai M."/>
            <person name="Futagami T."/>
            <person name="Toyoda A."/>
            <person name="Takaki Y."/>
            <person name="Nishi S."/>
            <person name="Hori S."/>
            <person name="Arai W."/>
            <person name="Tsubouchi T."/>
            <person name="Morono Y."/>
            <person name="Uchiyama I."/>
            <person name="Ito T."/>
            <person name="Fujiyama A."/>
            <person name="Inagaki F."/>
            <person name="Takami H."/>
        </authorList>
    </citation>
    <scope>NUCLEOTIDE SEQUENCE</scope>
    <source>
        <strain evidence="1">Expedition CK06-06</strain>
    </source>
</reference>